<sequence>MEVGFRKGQTWPFCSVKGSETMTRIDGTKEETMGAGKALTGKKYGSWDEVFQASRQMAFRALNTGEISSSVVPYTQAQSIPAGFDASQTVSHAVMVFHFHHPEKGDILIDSGFDRSFYETPPFGNLSSFVIDFLEGNRARYTQQKDEDLGFQLQALNIHPSHLFLTHMHPDHTAGIPALSPRCNICYGKKENSAHYRLMTGSHLKGRENISLIDVDSAPGILPFDHAVDLFGDGSFWALSTPGHTKDHLAYLINADPTPILIAGDAELSAWGMEHGVFMNTDYGEEGKQAVQASAGAIRAFHGMYPHVAVWFSHDDNPLK</sequence>
<comment type="similarity">
    <text evidence="2">Belongs to the metallo-beta-lactamase superfamily.</text>
</comment>
<dbReference type="GO" id="GO:0046872">
    <property type="term" value="F:metal ion binding"/>
    <property type="evidence" value="ECO:0007669"/>
    <property type="project" value="UniProtKB-KW"/>
</dbReference>
<gene>
    <name evidence="7" type="ORF">SAMN05216233_10264</name>
</gene>
<dbReference type="RefSeq" id="WP_092208294.1">
    <property type="nucleotide sequence ID" value="NZ_FMUX01000002.1"/>
</dbReference>
<dbReference type="SUPFAM" id="SSF56281">
    <property type="entry name" value="Metallo-hydrolase/oxidoreductase"/>
    <property type="match status" value="1"/>
</dbReference>
<dbReference type="AlphaFoldDB" id="A0A1G5BK67"/>
<dbReference type="SMART" id="SM00849">
    <property type="entry name" value="Lactamase_B"/>
    <property type="match status" value="1"/>
</dbReference>
<dbReference type="Gene3D" id="3.60.15.10">
    <property type="entry name" value="Ribonuclease Z/Hydroxyacylglutathione hydrolase-like"/>
    <property type="match status" value="1"/>
</dbReference>
<dbReference type="EMBL" id="FMUX01000002">
    <property type="protein sequence ID" value="SCX90579.1"/>
    <property type="molecule type" value="Genomic_DNA"/>
</dbReference>
<dbReference type="Proteomes" id="UP000198870">
    <property type="component" value="Unassembled WGS sequence"/>
</dbReference>
<keyword evidence="3" id="KW-0479">Metal-binding</keyword>
<dbReference type="STRING" id="419481.SAMN05216233_10264"/>
<dbReference type="PANTHER" id="PTHR42978:SF2">
    <property type="entry name" value="102 KBASES UNSTABLE REGION: FROM 1 TO 119443"/>
    <property type="match status" value="1"/>
</dbReference>
<keyword evidence="5" id="KW-0862">Zinc</keyword>
<evidence type="ECO:0000256" key="1">
    <source>
        <dbReference type="ARBA" id="ARBA00001947"/>
    </source>
</evidence>
<dbReference type="Pfam" id="PF00753">
    <property type="entry name" value="Lactamase_B"/>
    <property type="match status" value="1"/>
</dbReference>
<feature type="domain" description="Metallo-beta-lactamase" evidence="6">
    <location>
        <begin position="93"/>
        <end position="314"/>
    </location>
</feature>
<name>A0A1G5BK67_9BACT</name>
<proteinExistence type="inferred from homology"/>
<dbReference type="OrthoDB" id="5443440at2"/>
<keyword evidence="4" id="KW-0378">Hydrolase</keyword>
<evidence type="ECO:0000313" key="8">
    <source>
        <dbReference type="Proteomes" id="UP000198870"/>
    </source>
</evidence>
<evidence type="ECO:0000256" key="2">
    <source>
        <dbReference type="ARBA" id="ARBA00007749"/>
    </source>
</evidence>
<accession>A0A1G5BK67</accession>
<dbReference type="InterPro" id="IPR036866">
    <property type="entry name" value="RibonucZ/Hydroxyglut_hydro"/>
</dbReference>
<evidence type="ECO:0000313" key="7">
    <source>
        <dbReference type="EMBL" id="SCX90579.1"/>
    </source>
</evidence>
<evidence type="ECO:0000256" key="3">
    <source>
        <dbReference type="ARBA" id="ARBA00022723"/>
    </source>
</evidence>
<dbReference type="GO" id="GO:0016787">
    <property type="term" value="F:hydrolase activity"/>
    <property type="evidence" value="ECO:0007669"/>
    <property type="project" value="UniProtKB-KW"/>
</dbReference>
<comment type="cofactor">
    <cofactor evidence="1">
        <name>Zn(2+)</name>
        <dbReference type="ChEBI" id="CHEBI:29105"/>
    </cofactor>
</comment>
<organism evidence="7 8">
    <name type="scientific">Desulfoluna spongiiphila</name>
    <dbReference type="NCBI Taxonomy" id="419481"/>
    <lineage>
        <taxon>Bacteria</taxon>
        <taxon>Pseudomonadati</taxon>
        <taxon>Thermodesulfobacteriota</taxon>
        <taxon>Desulfobacteria</taxon>
        <taxon>Desulfobacterales</taxon>
        <taxon>Desulfolunaceae</taxon>
        <taxon>Desulfoluna</taxon>
    </lineage>
</organism>
<evidence type="ECO:0000256" key="4">
    <source>
        <dbReference type="ARBA" id="ARBA00022801"/>
    </source>
</evidence>
<dbReference type="PANTHER" id="PTHR42978">
    <property type="entry name" value="QUORUM-QUENCHING LACTONASE YTNP-RELATED-RELATED"/>
    <property type="match status" value="1"/>
</dbReference>
<evidence type="ECO:0000256" key="5">
    <source>
        <dbReference type="ARBA" id="ARBA00022833"/>
    </source>
</evidence>
<evidence type="ECO:0000259" key="6">
    <source>
        <dbReference type="SMART" id="SM00849"/>
    </source>
</evidence>
<keyword evidence="8" id="KW-1185">Reference proteome</keyword>
<dbReference type="InterPro" id="IPR051013">
    <property type="entry name" value="MBL_superfamily_lactonases"/>
</dbReference>
<reference evidence="7 8" key="1">
    <citation type="submission" date="2016-10" db="EMBL/GenBank/DDBJ databases">
        <authorList>
            <person name="de Groot N.N."/>
        </authorList>
    </citation>
    <scope>NUCLEOTIDE SEQUENCE [LARGE SCALE GENOMIC DNA]</scope>
    <source>
        <strain evidence="7 8">AA1</strain>
    </source>
</reference>
<protein>
    <submittedName>
        <fullName evidence="7">Metallo-beta-lactamase superfamily protein</fullName>
    </submittedName>
</protein>
<dbReference type="InterPro" id="IPR001279">
    <property type="entry name" value="Metallo-B-lactamas"/>
</dbReference>